<accession>A0A084XV35</accession>
<evidence type="ECO:0000313" key="2">
    <source>
        <dbReference type="Proteomes" id="UP000019812"/>
    </source>
</evidence>
<dbReference type="SUPFAM" id="SSF53474">
    <property type="entry name" value="alpha/beta-Hydrolases"/>
    <property type="match status" value="1"/>
</dbReference>
<dbReference type="PANTHER" id="PTHR36513">
    <property type="entry name" value="ABC TRANSMEMBRANE TYPE-1 DOMAIN-CONTAINING PROTEIN"/>
    <property type="match status" value="1"/>
</dbReference>
<sequence>MRGLARQLAAYAGFAPTGPQADAEYRVWYATSRIPLDATNSALGFGVERDSRIHYGSCRVFIPRSHKVGALGSPWWKRLVTFTDDRLRLLAVDAANAETFWRQLGEHLQQCPVDERDAVVFIHGFNVDFEEAALRAAQIGFDLQIRGTMAFYSWASRGEVASYLADEAAIELDEEPIADFLYDFALRTGASRVHVIAHSMGNRAVLRAVHRIADEARRRVDVRFGQIMLAAADVDARQFLQRCAAYPRLAQRTTLYVSSRDAAVEASRWLHDYPRAGLMPPVTIAPGIDTVNAVNADLTLLGHGYVAEARDVICDMHALIRHGAAPERRFGLRAVATERGERYWLIGA</sequence>
<dbReference type="PANTHER" id="PTHR36513:SF1">
    <property type="entry name" value="TRANSMEMBRANE PROTEIN"/>
    <property type="match status" value="1"/>
</dbReference>
<dbReference type="Gene3D" id="3.40.50.1820">
    <property type="entry name" value="alpha/beta hydrolase"/>
    <property type="match status" value="1"/>
</dbReference>
<dbReference type="InterPro" id="IPR010297">
    <property type="entry name" value="DUF900_hydrolase"/>
</dbReference>
<proteinExistence type="predicted"/>
<comment type="caution">
    <text evidence="1">The sequence shown here is derived from an EMBL/GenBank/DDBJ whole genome shotgun (WGS) entry which is preliminary data.</text>
</comment>
<gene>
    <name evidence="1" type="ORF">CAPSK01_004218</name>
</gene>
<evidence type="ECO:0000313" key="1">
    <source>
        <dbReference type="EMBL" id="KFB66329.1"/>
    </source>
</evidence>
<evidence type="ECO:0008006" key="3">
    <source>
        <dbReference type="Google" id="ProtNLM"/>
    </source>
</evidence>
<organism evidence="1 2">
    <name type="scientific">Candidatus Accumulibacter vicinus</name>
    <dbReference type="NCBI Taxonomy" id="2954382"/>
    <lineage>
        <taxon>Bacteria</taxon>
        <taxon>Pseudomonadati</taxon>
        <taxon>Pseudomonadota</taxon>
        <taxon>Betaproteobacteria</taxon>
        <taxon>Candidatus Accumulibacter</taxon>
    </lineage>
</organism>
<dbReference type="Pfam" id="PF05990">
    <property type="entry name" value="DUF900"/>
    <property type="match status" value="1"/>
</dbReference>
<dbReference type="Proteomes" id="UP000019812">
    <property type="component" value="Unassembled WGS sequence"/>
</dbReference>
<dbReference type="EMBL" id="JDSS02000043">
    <property type="protein sequence ID" value="KFB66329.1"/>
    <property type="molecule type" value="Genomic_DNA"/>
</dbReference>
<dbReference type="InterPro" id="IPR029058">
    <property type="entry name" value="AB_hydrolase_fold"/>
</dbReference>
<name>A0A084XV35_9PROT</name>
<protein>
    <recommendedName>
        <fullName evidence="3">Lipoprotein</fullName>
    </recommendedName>
</protein>
<reference evidence="1 2" key="1">
    <citation type="submission" date="2014-07" db="EMBL/GenBank/DDBJ databases">
        <title>Expanding our view of genomic diversity in Candidatus Accumulibacter clades.</title>
        <authorList>
            <person name="Skennerton C.T."/>
            <person name="Barr J.J."/>
            <person name="Slater F.R."/>
            <person name="Bond P.L."/>
            <person name="Tyson G.W."/>
        </authorList>
    </citation>
    <scope>NUCLEOTIDE SEQUENCE [LARGE SCALE GENOMIC DNA]</scope>
    <source>
        <strain evidence="2">SK-01</strain>
    </source>
</reference>
<dbReference type="AlphaFoldDB" id="A0A084XV35"/>